<keyword evidence="2" id="KW-0121">Carboxypeptidase</keyword>
<feature type="chain" id="PRO_5039186639" evidence="1">
    <location>
        <begin position="29"/>
        <end position="288"/>
    </location>
</feature>
<evidence type="ECO:0000313" key="3">
    <source>
        <dbReference type="Proteomes" id="UP000051162"/>
    </source>
</evidence>
<protein>
    <submittedName>
        <fullName evidence="2">D-alanyl-D-alanine carboxypeptidase</fullName>
    </submittedName>
</protein>
<dbReference type="Proteomes" id="UP000051162">
    <property type="component" value="Unassembled WGS sequence"/>
</dbReference>
<dbReference type="AlphaFoldDB" id="A0A0R1JTS0"/>
<sequence>MKLHGKNVATLMLLGVVAGIGLTTGTTASAKKITSYTWNYGNTKNYKWSAPKDDAAPLYYTNTKKNGYIWNKKFTKKLHNIKNYQYTSWYVHKSFKRHGKVYYKVTGNKVSGYVWHGYVAPAIAKDISTFKSDSSYIKYLKTDKSQKLSRALLKYFPGAKVSLDVSRRGANLYNGKSLMDLKGYEHAINLTALNHKQKLANFTYSENIYNILEDPVTKTNAAKAKNVYKVLKKNGYTKGKIKELINQGYKLGIYMDDGMGASASKSGYPWKINTFFKTKFNYALYLAK</sequence>
<dbReference type="RefSeq" id="WP_225426473.1">
    <property type="nucleotide sequence ID" value="NZ_AZDT01000046.1"/>
</dbReference>
<dbReference type="PATRIC" id="fig|1423773.3.peg.2279"/>
<gene>
    <name evidence="2" type="ORF">FD30_GL002221</name>
</gene>
<accession>A0A0R1JTS0</accession>
<organism evidence="2 3">
    <name type="scientific">Levilactobacillus namurensis DSM 19117</name>
    <dbReference type="NCBI Taxonomy" id="1423773"/>
    <lineage>
        <taxon>Bacteria</taxon>
        <taxon>Bacillati</taxon>
        <taxon>Bacillota</taxon>
        <taxon>Bacilli</taxon>
        <taxon>Lactobacillales</taxon>
        <taxon>Lactobacillaceae</taxon>
        <taxon>Levilactobacillus</taxon>
    </lineage>
</organism>
<keyword evidence="1" id="KW-0732">Signal</keyword>
<keyword evidence="3" id="KW-1185">Reference proteome</keyword>
<proteinExistence type="predicted"/>
<dbReference type="EMBL" id="AZDT01000046">
    <property type="protein sequence ID" value="KRK74472.1"/>
    <property type="molecule type" value="Genomic_DNA"/>
</dbReference>
<name>A0A0R1JTS0_9LACO</name>
<keyword evidence="2" id="KW-0378">Hydrolase</keyword>
<evidence type="ECO:0000256" key="1">
    <source>
        <dbReference type="SAM" id="SignalP"/>
    </source>
</evidence>
<evidence type="ECO:0000313" key="2">
    <source>
        <dbReference type="EMBL" id="KRK74472.1"/>
    </source>
</evidence>
<reference evidence="2 3" key="1">
    <citation type="journal article" date="2015" name="Genome Announc.">
        <title>Expanding the biotechnology potential of lactobacilli through comparative genomics of 213 strains and associated genera.</title>
        <authorList>
            <person name="Sun Z."/>
            <person name="Harris H.M."/>
            <person name="McCann A."/>
            <person name="Guo C."/>
            <person name="Argimon S."/>
            <person name="Zhang W."/>
            <person name="Yang X."/>
            <person name="Jeffery I.B."/>
            <person name="Cooney J.C."/>
            <person name="Kagawa T.F."/>
            <person name="Liu W."/>
            <person name="Song Y."/>
            <person name="Salvetti E."/>
            <person name="Wrobel A."/>
            <person name="Rasinkangas P."/>
            <person name="Parkhill J."/>
            <person name="Rea M.C."/>
            <person name="O'Sullivan O."/>
            <person name="Ritari J."/>
            <person name="Douillard F.P."/>
            <person name="Paul Ross R."/>
            <person name="Yang R."/>
            <person name="Briner A.E."/>
            <person name="Felis G.E."/>
            <person name="de Vos W.M."/>
            <person name="Barrangou R."/>
            <person name="Klaenhammer T.R."/>
            <person name="Caufield P.W."/>
            <person name="Cui Y."/>
            <person name="Zhang H."/>
            <person name="O'Toole P.W."/>
        </authorList>
    </citation>
    <scope>NUCLEOTIDE SEQUENCE [LARGE SCALE GENOMIC DNA]</scope>
    <source>
        <strain evidence="2 3">DSM 19117</strain>
    </source>
</reference>
<dbReference type="GeneID" id="84782515"/>
<keyword evidence="2" id="KW-0645">Protease</keyword>
<dbReference type="GO" id="GO:0004180">
    <property type="term" value="F:carboxypeptidase activity"/>
    <property type="evidence" value="ECO:0007669"/>
    <property type="project" value="UniProtKB-KW"/>
</dbReference>
<comment type="caution">
    <text evidence="2">The sequence shown here is derived from an EMBL/GenBank/DDBJ whole genome shotgun (WGS) entry which is preliminary data.</text>
</comment>
<feature type="signal peptide" evidence="1">
    <location>
        <begin position="1"/>
        <end position="28"/>
    </location>
</feature>